<keyword evidence="8" id="KW-1185">Reference proteome</keyword>
<dbReference type="Proteomes" id="UP001302274">
    <property type="component" value="Unassembled WGS sequence"/>
</dbReference>
<dbReference type="InterPro" id="IPR000805">
    <property type="entry name" value="Glyco_hydro_26"/>
</dbReference>
<evidence type="ECO:0000313" key="8">
    <source>
        <dbReference type="Proteomes" id="UP001302274"/>
    </source>
</evidence>
<dbReference type="PROSITE" id="PS51764">
    <property type="entry name" value="GH26"/>
    <property type="match status" value="1"/>
</dbReference>
<gene>
    <name evidence="7" type="ORF">SHI21_18165</name>
</gene>
<reference evidence="7 8" key="1">
    <citation type="submission" date="2023-11" db="EMBL/GenBank/DDBJ databases">
        <title>A Novel Polar Bacteriovorax (B. antarcticus) Isolated from the Biocrust in Antarctica.</title>
        <authorList>
            <person name="Mun W."/>
            <person name="Choi S.Y."/>
            <person name="Mitchell R.J."/>
        </authorList>
    </citation>
    <scope>NUCLEOTIDE SEQUENCE [LARGE SCALE GENOMIC DNA]</scope>
    <source>
        <strain evidence="7 8">PP10</strain>
    </source>
</reference>
<feature type="active site" description="Proton donor" evidence="4">
    <location>
        <position position="147"/>
    </location>
</feature>
<accession>A0ABU5VYL6</accession>
<proteinExistence type="inferred from homology"/>
<comment type="caution">
    <text evidence="7">The sequence shown here is derived from an EMBL/GenBank/DDBJ whole genome shotgun (WGS) entry which is preliminary data.</text>
</comment>
<evidence type="ECO:0000313" key="7">
    <source>
        <dbReference type="EMBL" id="MEA9358165.1"/>
    </source>
</evidence>
<dbReference type="RefSeq" id="WP_323578455.1">
    <property type="nucleotide sequence ID" value="NZ_JAYGJQ010000003.1"/>
</dbReference>
<evidence type="ECO:0000256" key="3">
    <source>
        <dbReference type="ARBA" id="ARBA00023295"/>
    </source>
</evidence>
<dbReference type="GO" id="GO:0016787">
    <property type="term" value="F:hydrolase activity"/>
    <property type="evidence" value="ECO:0007669"/>
    <property type="project" value="UniProtKB-KW"/>
</dbReference>
<keyword evidence="3 4" id="KW-0326">Glycosidase</keyword>
<keyword evidence="2 4" id="KW-0378">Hydrolase</keyword>
<evidence type="ECO:0000256" key="5">
    <source>
        <dbReference type="SAM" id="SignalP"/>
    </source>
</evidence>
<dbReference type="PANTHER" id="PTHR40079:SF4">
    <property type="entry name" value="GH26 DOMAIN-CONTAINING PROTEIN-RELATED"/>
    <property type="match status" value="1"/>
</dbReference>
<feature type="signal peptide" evidence="5">
    <location>
        <begin position="1"/>
        <end position="20"/>
    </location>
</feature>
<dbReference type="EMBL" id="JAYGJQ010000003">
    <property type="protein sequence ID" value="MEA9358165.1"/>
    <property type="molecule type" value="Genomic_DNA"/>
</dbReference>
<evidence type="ECO:0000256" key="4">
    <source>
        <dbReference type="PROSITE-ProRule" id="PRU01100"/>
    </source>
</evidence>
<dbReference type="Pfam" id="PF02156">
    <property type="entry name" value="Glyco_hydro_26"/>
    <property type="match status" value="1"/>
</dbReference>
<keyword evidence="5" id="KW-0732">Signal</keyword>
<evidence type="ECO:0000256" key="1">
    <source>
        <dbReference type="ARBA" id="ARBA00007754"/>
    </source>
</evidence>
<name>A0ABU5VYL6_9BACT</name>
<dbReference type="PANTHER" id="PTHR40079">
    <property type="entry name" value="MANNAN ENDO-1,4-BETA-MANNOSIDASE E-RELATED"/>
    <property type="match status" value="1"/>
</dbReference>
<evidence type="ECO:0000259" key="6">
    <source>
        <dbReference type="PROSITE" id="PS51764"/>
    </source>
</evidence>
<feature type="domain" description="GH26" evidence="6">
    <location>
        <begin position="15"/>
        <end position="334"/>
    </location>
</feature>
<dbReference type="InterPro" id="IPR017853">
    <property type="entry name" value="GH"/>
</dbReference>
<comment type="similarity">
    <text evidence="1 4">Belongs to the glycosyl hydrolase 26 family.</text>
</comment>
<dbReference type="Gene3D" id="3.20.20.80">
    <property type="entry name" value="Glycosidases"/>
    <property type="match status" value="1"/>
</dbReference>
<sequence length="357" mass="40780">MKVLILTFLCSVNFMASAYAQKVMLPEKGAYFGAYVDAGPLAEEVRPHEIEAFELLTGKPMAWVYFSNNWTDGEIDFPYENVEICRKMGRIPYIRLMPWSEDSGDGKADPIFTMDAFLKGTFDEKLIEWARQASESPGPIILEFGPEVNGNWFPWNGQWNGGSRTTRYGDPRLPDGPEKFRDVYRRIITLFKIGGLTEATWVLHVDTARMPEASWNSTSNYYPGDENIDWIGLSVFGAQLPTHDWIEFMPKFKSFWPEIQEIAKRKPVIISEFAVIEDKKNPSRKADWIARALRTIESGLYPIKGISYWNSPGWLADGSADFRITSSEKALNSFVGRINQDFWKIITAPIQPSEDEQ</sequence>
<dbReference type="SUPFAM" id="SSF51445">
    <property type="entry name" value="(Trans)glycosidases"/>
    <property type="match status" value="1"/>
</dbReference>
<organism evidence="7 8">
    <name type="scientific">Bacteriovorax antarcticus</name>
    <dbReference type="NCBI Taxonomy" id="3088717"/>
    <lineage>
        <taxon>Bacteria</taxon>
        <taxon>Pseudomonadati</taxon>
        <taxon>Bdellovibrionota</taxon>
        <taxon>Bacteriovoracia</taxon>
        <taxon>Bacteriovoracales</taxon>
        <taxon>Bacteriovoracaceae</taxon>
        <taxon>Bacteriovorax</taxon>
    </lineage>
</organism>
<dbReference type="InterPro" id="IPR022790">
    <property type="entry name" value="GH26_dom"/>
</dbReference>
<feature type="active site" description="Nucleophile" evidence="4">
    <location>
        <position position="272"/>
    </location>
</feature>
<feature type="chain" id="PRO_5045529951" evidence="5">
    <location>
        <begin position="21"/>
        <end position="357"/>
    </location>
</feature>
<protein>
    <submittedName>
        <fullName evidence="7">Glycosyl hydrolase</fullName>
    </submittedName>
</protein>
<evidence type="ECO:0000256" key="2">
    <source>
        <dbReference type="ARBA" id="ARBA00022801"/>
    </source>
</evidence>